<feature type="region of interest" description="Disordered" evidence="1">
    <location>
        <begin position="41"/>
        <end position="96"/>
    </location>
</feature>
<dbReference type="AlphaFoldDB" id="A0A2D4N587"/>
<sequence length="127" mass="13563">MQSLPKKPSSFSKYNLHSFCAKKPPRCCCRVEKEAIFALGPKVPPLLPAPPPLRLGEPCQPLGSSGSRCKQDSPGKGKRASATEGKGVLLPTRKRTGCTMDRVSAAPPYISDYSSHFPKPPAGASGW</sequence>
<protein>
    <submittedName>
        <fullName evidence="2">Uncharacterized protein</fullName>
    </submittedName>
</protein>
<feature type="compositionally biased region" description="Pro residues" evidence="1">
    <location>
        <begin position="42"/>
        <end position="53"/>
    </location>
</feature>
<reference evidence="2" key="2">
    <citation type="submission" date="2017-11" db="EMBL/GenBank/DDBJ databases">
        <title>Coralsnake Venomics: Analyses of Venom Gland Transcriptomes and Proteomes of Six Brazilian Taxa.</title>
        <authorList>
            <person name="Aird S.D."/>
            <person name="Jorge da Silva N."/>
            <person name="Qiu L."/>
            <person name="Villar-Briones A."/>
            <person name="Aparecida-Saddi V."/>
            <person name="Campos-Telles M.P."/>
            <person name="Grau M."/>
            <person name="Mikheyev A.S."/>
        </authorList>
    </citation>
    <scope>NUCLEOTIDE SEQUENCE</scope>
    <source>
        <tissue evidence="2">Venom_gland</tissue>
    </source>
</reference>
<dbReference type="EMBL" id="IACM01145441">
    <property type="protein sequence ID" value="LAB40851.1"/>
    <property type="molecule type" value="Transcribed_RNA"/>
</dbReference>
<evidence type="ECO:0000256" key="1">
    <source>
        <dbReference type="SAM" id="MobiDB-lite"/>
    </source>
</evidence>
<reference evidence="2" key="1">
    <citation type="submission" date="2017-07" db="EMBL/GenBank/DDBJ databases">
        <authorList>
            <person name="Mikheyev A."/>
            <person name="Grau M."/>
        </authorList>
    </citation>
    <scope>NUCLEOTIDE SEQUENCE</scope>
    <source>
        <tissue evidence="2">Venom_gland</tissue>
    </source>
</reference>
<evidence type="ECO:0000313" key="2">
    <source>
        <dbReference type="EMBL" id="LAB40851.1"/>
    </source>
</evidence>
<organism evidence="2">
    <name type="scientific">Micrurus spixii</name>
    <name type="common">Amazon coral snake</name>
    <dbReference type="NCBI Taxonomy" id="129469"/>
    <lineage>
        <taxon>Eukaryota</taxon>
        <taxon>Metazoa</taxon>
        <taxon>Chordata</taxon>
        <taxon>Craniata</taxon>
        <taxon>Vertebrata</taxon>
        <taxon>Euteleostomi</taxon>
        <taxon>Lepidosauria</taxon>
        <taxon>Squamata</taxon>
        <taxon>Bifurcata</taxon>
        <taxon>Unidentata</taxon>
        <taxon>Episquamata</taxon>
        <taxon>Toxicofera</taxon>
        <taxon>Serpentes</taxon>
        <taxon>Colubroidea</taxon>
        <taxon>Elapidae</taxon>
        <taxon>Elapinae</taxon>
        <taxon>Micrurus</taxon>
    </lineage>
</organism>
<name>A0A2D4N587_9SAUR</name>
<proteinExistence type="predicted"/>
<accession>A0A2D4N587</accession>